<feature type="domain" description="CUB" evidence="5">
    <location>
        <begin position="131"/>
        <end position="318"/>
    </location>
</feature>
<sequence>MLHCSCNKGHLAVYGSRMTNDDNFHLRLLEGNQTSFNFGDWWDPGWMSALTSAHSSVPAAQIWCAHEDNLSVLRSGRQIELTPIVSWRTVLILRLNATGAAPPGMMARFRAFYKFTSDYAIPGTMIQPGKCWFQYKSSDLRDGQPGWTNSPFFANTYPANAECVYIFIPAAGETVALAFTTFQTTEEPILQDGRRYGSRSRACHKDYLEVFEILDESLLGNGMLPNMLTSSNRAMDTEKMAFDGQMYQISASLSSSSSFSSTQQDIQFMRQFITAHIFCGSRVPGPILPTRASSPLALVFRSDAVGTGLGFQLNFRFIPQHRLRPASHSMPAGCGGNISSPNRGGTVHSPGYPHFYAKDLICEWFIAAQPHTQGIILHFMKLSVEGSFKDCRNAVVRIYEGSDMRPSLSICGTDSAVAAYISNAPFLRMRMLVTEQAVGAEGFEMSWTEILPLTDDSPETTNFSFVHIGVGVIVTIFFLATLVILVLIRERRRKRKLAKDPLAEGSPPVNHLPQQKHQLVYGPDDLVKSFLCTSRESFRGLGSGETRGVSNTDRFCPHRNSLTSSVLLIPDGDLRHAKSYADMSLSKQPQFLEHHHQQHSHSTFHTCHNSHSQAHLPKFQHNGGTPKVSHCRHQHHQRDANGGRATPRTPCRHSSIRVGTNRRHASMRTLDTSPSQDSQTSFAVGTAACLRGHPHARGADTSDSSGRPATHLIHMHPIVHRGGLVRTNQPAPQLRSVGAGGVSAACGLPQAVTPEEGQLSRERMQKISIV</sequence>
<dbReference type="PANTHER" id="PTHR24251">
    <property type="entry name" value="OVOCHYMASE-RELATED"/>
    <property type="match status" value="1"/>
</dbReference>
<evidence type="ECO:0000313" key="8">
    <source>
        <dbReference type="WBParaSite" id="SSLN_0000261101-mRNA-1"/>
    </source>
</evidence>
<protein>
    <submittedName>
        <fullName evidence="8">CUB domain-containing protein</fullName>
    </submittedName>
</protein>
<dbReference type="SUPFAM" id="SSF49854">
    <property type="entry name" value="Spermadhesin, CUB domain"/>
    <property type="match status" value="2"/>
</dbReference>
<evidence type="ECO:0000256" key="4">
    <source>
        <dbReference type="SAM" id="MobiDB-lite"/>
    </source>
</evidence>
<feature type="compositionally biased region" description="Basic residues" evidence="4">
    <location>
        <begin position="650"/>
        <end position="666"/>
    </location>
</feature>
<evidence type="ECO:0000256" key="3">
    <source>
        <dbReference type="PROSITE-ProRule" id="PRU00059"/>
    </source>
</evidence>
<dbReference type="InterPro" id="IPR000859">
    <property type="entry name" value="CUB_dom"/>
</dbReference>
<dbReference type="Proteomes" id="UP000275846">
    <property type="component" value="Unassembled WGS sequence"/>
</dbReference>
<dbReference type="WBParaSite" id="SSLN_0000261101-mRNA-1">
    <property type="protein sequence ID" value="SSLN_0000261101-mRNA-1"/>
    <property type="gene ID" value="SSLN_0000261101"/>
</dbReference>
<reference evidence="6 7" key="2">
    <citation type="submission" date="2018-11" db="EMBL/GenBank/DDBJ databases">
        <authorList>
            <consortium name="Pathogen Informatics"/>
        </authorList>
    </citation>
    <scope>NUCLEOTIDE SEQUENCE [LARGE SCALE GENOMIC DNA]</scope>
    <source>
        <strain evidence="6 7">NST_G2</strain>
    </source>
</reference>
<dbReference type="OrthoDB" id="6282282at2759"/>
<dbReference type="PROSITE" id="PS01180">
    <property type="entry name" value="CUB"/>
    <property type="match status" value="2"/>
</dbReference>
<proteinExistence type="predicted"/>
<dbReference type="AlphaFoldDB" id="A0A183SE76"/>
<keyword evidence="2" id="KW-1015">Disulfide bond</keyword>
<organism evidence="8">
    <name type="scientific">Schistocephalus solidus</name>
    <name type="common">Tapeworm</name>
    <dbReference type="NCBI Taxonomy" id="70667"/>
    <lineage>
        <taxon>Eukaryota</taxon>
        <taxon>Metazoa</taxon>
        <taxon>Spiralia</taxon>
        <taxon>Lophotrochozoa</taxon>
        <taxon>Platyhelminthes</taxon>
        <taxon>Cestoda</taxon>
        <taxon>Eucestoda</taxon>
        <taxon>Diphyllobothriidea</taxon>
        <taxon>Diphyllobothriidae</taxon>
        <taxon>Schistocephalus</taxon>
    </lineage>
</organism>
<reference evidence="8" key="1">
    <citation type="submission" date="2016-06" db="UniProtKB">
        <authorList>
            <consortium name="WormBaseParasite"/>
        </authorList>
    </citation>
    <scope>IDENTIFICATION</scope>
</reference>
<evidence type="ECO:0000259" key="5">
    <source>
        <dbReference type="PROSITE" id="PS01180"/>
    </source>
</evidence>
<evidence type="ECO:0000256" key="1">
    <source>
        <dbReference type="ARBA" id="ARBA00022737"/>
    </source>
</evidence>
<feature type="region of interest" description="Disordered" evidence="4">
    <location>
        <begin position="623"/>
        <end position="680"/>
    </location>
</feature>
<dbReference type="EMBL" id="UYSU01032275">
    <property type="protein sequence ID" value="VDL88909.1"/>
    <property type="molecule type" value="Genomic_DNA"/>
</dbReference>
<keyword evidence="7" id="KW-1185">Reference proteome</keyword>
<dbReference type="Gene3D" id="2.60.120.290">
    <property type="entry name" value="Spermadhesin, CUB domain"/>
    <property type="match status" value="2"/>
</dbReference>
<keyword evidence="1" id="KW-0677">Repeat</keyword>
<dbReference type="Pfam" id="PF00431">
    <property type="entry name" value="CUB"/>
    <property type="match status" value="2"/>
</dbReference>
<feature type="domain" description="CUB" evidence="5">
    <location>
        <begin position="334"/>
        <end position="450"/>
    </location>
</feature>
<comment type="caution">
    <text evidence="3">Lacks conserved residue(s) required for the propagation of feature annotation.</text>
</comment>
<name>A0A183SE76_SCHSO</name>
<feature type="compositionally biased region" description="Polar residues" evidence="4">
    <location>
        <begin position="669"/>
        <end position="680"/>
    </location>
</feature>
<evidence type="ECO:0000313" key="6">
    <source>
        <dbReference type="EMBL" id="VDL88909.1"/>
    </source>
</evidence>
<dbReference type="STRING" id="70667.A0A183SE76"/>
<dbReference type="CDD" id="cd00041">
    <property type="entry name" value="CUB"/>
    <property type="match status" value="2"/>
</dbReference>
<evidence type="ECO:0000313" key="7">
    <source>
        <dbReference type="Proteomes" id="UP000275846"/>
    </source>
</evidence>
<evidence type="ECO:0000256" key="2">
    <source>
        <dbReference type="ARBA" id="ARBA00023157"/>
    </source>
</evidence>
<gene>
    <name evidence="6" type="ORF">SSLN_LOCUS2524</name>
</gene>
<dbReference type="SMART" id="SM00042">
    <property type="entry name" value="CUB"/>
    <property type="match status" value="2"/>
</dbReference>
<accession>A0A183SE76</accession>
<dbReference type="InterPro" id="IPR035914">
    <property type="entry name" value="Sperma_CUB_dom_sf"/>
</dbReference>